<proteinExistence type="predicted"/>
<dbReference type="AlphaFoldDB" id="A0AAW1QYP6"/>
<keyword evidence="3" id="KW-0325">Glycoprotein</keyword>
<evidence type="ECO:0000256" key="1">
    <source>
        <dbReference type="ARBA" id="ARBA00022676"/>
    </source>
</evidence>
<sequence length="480" mass="55037">MLARRISPAVLLGVWVLPFISSQTGRRRYPDATHECFGERDTERVCKFHELILYNTKFYYVTRDPDAVFLPRVEMTWKSDVENINRWDLQVHLVTPDQLPFDPQMTSTDSVVNAILWVRADHVSNMYHMMAEHSPSMHGVMCRYLGFCRYAEHSPDDDIQIVFLDDNVQANGDDHVHNLNHIWDCLSSRPFLEINDANTRAKAIVMKTVVAGIGRECRAFQWCSGPTASRAPLATPLIASWRTRMSQCVGVQPAAVAKHDEYRVTIVQRSRKHKRSLLNILDVVRHFRKNQGVIMKVYYMDDLTVSQQAHIFARSDVVIAVHGACTGHLVFLPINAVFIEVMPYNWPTRHEFESAYVDDLSPVSNIALLGCGVLSLDHAHLRIEYMLDDPIYQSLSLKQRVELFEKGTCPGHVGGYDDRVDHCQNTWWLHTSDVALEIEKLEHVLPQAFNHIRNASFKRQNELGTLVNPASGMQRLFVEY</sequence>
<dbReference type="InterPro" id="IPR049625">
    <property type="entry name" value="Glyco_transf_61_cat"/>
</dbReference>
<dbReference type="InterPro" id="IPR007657">
    <property type="entry name" value="Glycosyltransferase_61"/>
</dbReference>
<keyword evidence="2" id="KW-0808">Transferase</keyword>
<reference evidence="6 7" key="1">
    <citation type="journal article" date="2024" name="Nat. Commun.">
        <title>Phylogenomics reveals the evolutionary origins of lichenization in chlorophyte algae.</title>
        <authorList>
            <person name="Puginier C."/>
            <person name="Libourel C."/>
            <person name="Otte J."/>
            <person name="Skaloud P."/>
            <person name="Haon M."/>
            <person name="Grisel S."/>
            <person name="Petersen M."/>
            <person name="Berrin J.G."/>
            <person name="Delaux P.M."/>
            <person name="Dal Grande F."/>
            <person name="Keller J."/>
        </authorList>
    </citation>
    <scope>NUCLEOTIDE SEQUENCE [LARGE SCALE GENOMIC DNA]</scope>
    <source>
        <strain evidence="6 7">SAG 2145</strain>
    </source>
</reference>
<evidence type="ECO:0000256" key="4">
    <source>
        <dbReference type="SAM" id="SignalP"/>
    </source>
</evidence>
<keyword evidence="7" id="KW-1185">Reference proteome</keyword>
<evidence type="ECO:0000256" key="2">
    <source>
        <dbReference type="ARBA" id="ARBA00022679"/>
    </source>
</evidence>
<dbReference type="GO" id="GO:0016763">
    <property type="term" value="F:pentosyltransferase activity"/>
    <property type="evidence" value="ECO:0007669"/>
    <property type="project" value="UniProtKB-ARBA"/>
</dbReference>
<accession>A0AAW1QYP6</accession>
<evidence type="ECO:0000256" key="3">
    <source>
        <dbReference type="ARBA" id="ARBA00023180"/>
    </source>
</evidence>
<dbReference type="GO" id="GO:0005794">
    <property type="term" value="C:Golgi apparatus"/>
    <property type="evidence" value="ECO:0007669"/>
    <property type="project" value="UniProtKB-ARBA"/>
</dbReference>
<dbReference type="Proteomes" id="UP001438707">
    <property type="component" value="Unassembled WGS sequence"/>
</dbReference>
<organism evidence="6 7">
    <name type="scientific">Apatococcus lobatus</name>
    <dbReference type="NCBI Taxonomy" id="904363"/>
    <lineage>
        <taxon>Eukaryota</taxon>
        <taxon>Viridiplantae</taxon>
        <taxon>Chlorophyta</taxon>
        <taxon>core chlorophytes</taxon>
        <taxon>Trebouxiophyceae</taxon>
        <taxon>Chlorellales</taxon>
        <taxon>Chlorellaceae</taxon>
        <taxon>Apatococcus</taxon>
    </lineage>
</organism>
<evidence type="ECO:0000259" key="5">
    <source>
        <dbReference type="Pfam" id="PF04577"/>
    </source>
</evidence>
<gene>
    <name evidence="6" type="ORF">WJX74_004275</name>
</gene>
<dbReference type="Pfam" id="PF04577">
    <property type="entry name" value="Glyco_transf_61"/>
    <property type="match status" value="1"/>
</dbReference>
<dbReference type="EMBL" id="JALJOS010000020">
    <property type="protein sequence ID" value="KAK9826586.1"/>
    <property type="molecule type" value="Genomic_DNA"/>
</dbReference>
<feature type="chain" id="PRO_5043833675" description="Glycosyltransferase 61 catalytic domain-containing protein" evidence="4">
    <location>
        <begin position="23"/>
        <end position="480"/>
    </location>
</feature>
<dbReference type="PANTHER" id="PTHR20961">
    <property type="entry name" value="GLYCOSYLTRANSFERASE"/>
    <property type="match status" value="1"/>
</dbReference>
<name>A0AAW1QYP6_9CHLO</name>
<keyword evidence="4" id="KW-0732">Signal</keyword>
<comment type="caution">
    <text evidence="6">The sequence shown here is derived from an EMBL/GenBank/DDBJ whole genome shotgun (WGS) entry which is preliminary data.</text>
</comment>
<keyword evidence="1" id="KW-0328">Glycosyltransferase</keyword>
<evidence type="ECO:0000313" key="6">
    <source>
        <dbReference type="EMBL" id="KAK9826586.1"/>
    </source>
</evidence>
<evidence type="ECO:0000313" key="7">
    <source>
        <dbReference type="Proteomes" id="UP001438707"/>
    </source>
</evidence>
<protein>
    <recommendedName>
        <fullName evidence="5">Glycosyltransferase 61 catalytic domain-containing protein</fullName>
    </recommendedName>
</protein>
<feature type="signal peptide" evidence="4">
    <location>
        <begin position="1"/>
        <end position="22"/>
    </location>
</feature>
<feature type="domain" description="Glycosyltransferase 61 catalytic" evidence="5">
    <location>
        <begin position="255"/>
        <end position="338"/>
    </location>
</feature>